<protein>
    <recommendedName>
        <fullName evidence="4">Lipoprotein</fullName>
    </recommendedName>
</protein>
<accession>A0A511X6W6</accession>
<keyword evidence="3" id="KW-1185">Reference proteome</keyword>
<dbReference type="RefSeq" id="WP_035376129.1">
    <property type="nucleotide sequence ID" value="NZ_AUBI01000002.1"/>
</dbReference>
<comment type="caution">
    <text evidence="2">The sequence shown here is derived from an EMBL/GenBank/DDBJ whole genome shotgun (WGS) entry which is preliminary data.</text>
</comment>
<organism evidence="2 3">
    <name type="scientific">Acetobacter nitrogenifigens DSM 23921 = NBRC 105050</name>
    <dbReference type="NCBI Taxonomy" id="1120919"/>
    <lineage>
        <taxon>Bacteria</taxon>
        <taxon>Pseudomonadati</taxon>
        <taxon>Pseudomonadota</taxon>
        <taxon>Alphaproteobacteria</taxon>
        <taxon>Acetobacterales</taxon>
        <taxon>Acetobacteraceae</taxon>
        <taxon>Acetobacter</taxon>
    </lineage>
</organism>
<gene>
    <name evidence="2" type="ORF">ANI02nite_05490</name>
</gene>
<evidence type="ECO:0008006" key="4">
    <source>
        <dbReference type="Google" id="ProtNLM"/>
    </source>
</evidence>
<dbReference type="EMBL" id="BJYF01000003">
    <property type="protein sequence ID" value="GEN58665.1"/>
    <property type="molecule type" value="Genomic_DNA"/>
</dbReference>
<dbReference type="STRING" id="1120919.GCA_000429165_00569"/>
<dbReference type="AlphaFoldDB" id="A0A511X6W6"/>
<reference evidence="2 3" key="1">
    <citation type="submission" date="2019-07" db="EMBL/GenBank/DDBJ databases">
        <title>Whole genome shotgun sequence of Acetobacter nitrogenifigens NBRC 105050.</title>
        <authorList>
            <person name="Hosoyama A."/>
            <person name="Uohara A."/>
            <person name="Ohji S."/>
            <person name="Ichikawa N."/>
        </authorList>
    </citation>
    <scope>NUCLEOTIDE SEQUENCE [LARGE SCALE GENOMIC DNA]</scope>
    <source>
        <strain evidence="2 3">NBRC 105050</strain>
    </source>
</reference>
<evidence type="ECO:0000256" key="1">
    <source>
        <dbReference type="SAM" id="SignalP"/>
    </source>
</evidence>
<evidence type="ECO:0000313" key="2">
    <source>
        <dbReference type="EMBL" id="GEN58665.1"/>
    </source>
</evidence>
<dbReference type="Proteomes" id="UP000321635">
    <property type="component" value="Unassembled WGS sequence"/>
</dbReference>
<evidence type="ECO:0000313" key="3">
    <source>
        <dbReference type="Proteomes" id="UP000321635"/>
    </source>
</evidence>
<feature type="chain" id="PRO_5022039849" description="Lipoprotein" evidence="1">
    <location>
        <begin position="22"/>
        <end position="122"/>
    </location>
</feature>
<dbReference type="OrthoDB" id="6549770at2"/>
<proteinExistence type="predicted"/>
<sequence>MKTAFVGLALLSAVFGASARADDLVPCSHWPETMAAVMLKNAGKITPDELGHPNVTHELLAFQKVNKDTAREVYLLTFKRPSGETIRVITQNDVTPEECSGSGVKAFLADPLGPAQESESKP</sequence>
<feature type="signal peptide" evidence="1">
    <location>
        <begin position="1"/>
        <end position="21"/>
    </location>
</feature>
<name>A0A511X6W6_9PROT</name>
<keyword evidence="1" id="KW-0732">Signal</keyword>